<reference evidence="1 2" key="1">
    <citation type="submission" date="2012-02" db="EMBL/GenBank/DDBJ databases">
        <title>The Genome Sequence of Bacteroides salyersiae CL02T12C01.</title>
        <authorList>
            <consortium name="The Broad Institute Genome Sequencing Platform"/>
            <person name="Earl A."/>
            <person name="Ward D."/>
            <person name="Feldgarden M."/>
            <person name="Gevers D."/>
            <person name="Zitomersky N.L."/>
            <person name="Coyne M.J."/>
            <person name="Comstock L.E."/>
            <person name="Young S.K."/>
            <person name="Zeng Q."/>
            <person name="Gargeya S."/>
            <person name="Fitzgerald M."/>
            <person name="Haas B."/>
            <person name="Abouelleil A."/>
            <person name="Alvarado L."/>
            <person name="Arachchi H.M."/>
            <person name="Berlin A."/>
            <person name="Chapman S.B."/>
            <person name="Gearin G."/>
            <person name="Goldberg J."/>
            <person name="Griggs A."/>
            <person name="Gujja S."/>
            <person name="Hansen M."/>
            <person name="Heiman D."/>
            <person name="Howarth C."/>
            <person name="Larimer J."/>
            <person name="Lui A."/>
            <person name="MacDonald P.J.P."/>
            <person name="McCowen C."/>
            <person name="Montmayeur A."/>
            <person name="Murphy C."/>
            <person name="Neiman D."/>
            <person name="Pearson M."/>
            <person name="Priest M."/>
            <person name="Roberts A."/>
            <person name="Saif S."/>
            <person name="Shea T."/>
            <person name="Sisk P."/>
            <person name="Stolte C."/>
            <person name="Sykes S."/>
            <person name="Wortman J."/>
            <person name="Nusbaum C."/>
            <person name="Birren B."/>
        </authorList>
    </citation>
    <scope>NUCLEOTIDE SEQUENCE [LARGE SCALE GENOMIC DNA]</scope>
    <source>
        <strain evidence="1 2">CL02T12C01</strain>
    </source>
</reference>
<evidence type="ECO:0000313" key="2">
    <source>
        <dbReference type="Proteomes" id="UP000005150"/>
    </source>
</evidence>
<name>I8YR81_9BACE</name>
<sequence length="48" mass="5835">MNVYVKRQACKVTLLKAFGRDSLFLKIRDGPKEMLRMEEYEMFLENEY</sequence>
<organism evidence="1 2">
    <name type="scientific">Bacteroides salyersiae CL02T12C01</name>
    <dbReference type="NCBI Taxonomy" id="997887"/>
    <lineage>
        <taxon>Bacteria</taxon>
        <taxon>Pseudomonadati</taxon>
        <taxon>Bacteroidota</taxon>
        <taxon>Bacteroidia</taxon>
        <taxon>Bacteroidales</taxon>
        <taxon>Bacteroidaceae</taxon>
        <taxon>Bacteroides</taxon>
    </lineage>
</organism>
<dbReference type="EMBL" id="AGXV01000022">
    <property type="protein sequence ID" value="EIY65625.1"/>
    <property type="molecule type" value="Genomic_DNA"/>
</dbReference>
<comment type="caution">
    <text evidence="1">The sequence shown here is derived from an EMBL/GenBank/DDBJ whole genome shotgun (WGS) entry which is preliminary data.</text>
</comment>
<dbReference type="AlphaFoldDB" id="I8YR81"/>
<keyword evidence="2" id="KW-1185">Reference proteome</keyword>
<accession>I8YR81</accession>
<proteinExistence type="predicted"/>
<evidence type="ECO:0000313" key="1">
    <source>
        <dbReference type="EMBL" id="EIY65625.1"/>
    </source>
</evidence>
<dbReference type="HOGENOM" id="CLU_3149663_0_0_10"/>
<gene>
    <name evidence="1" type="ORF">HMPREF1071_01820</name>
</gene>
<protein>
    <submittedName>
        <fullName evidence="1">Uncharacterized protein</fullName>
    </submittedName>
</protein>
<dbReference type="PATRIC" id="fig|997887.3.peg.1906"/>
<dbReference type="Proteomes" id="UP000005150">
    <property type="component" value="Unassembled WGS sequence"/>
</dbReference>